<feature type="compositionally biased region" description="Polar residues" evidence="1">
    <location>
        <begin position="298"/>
        <end position="309"/>
    </location>
</feature>
<feature type="region of interest" description="Disordered" evidence="1">
    <location>
        <begin position="280"/>
        <end position="309"/>
    </location>
</feature>
<accession>A0A0F0H0M7</accession>
<dbReference type="PATRIC" id="fig|68170.10.peg.2970"/>
<evidence type="ECO:0000313" key="3">
    <source>
        <dbReference type="Proteomes" id="UP000033393"/>
    </source>
</evidence>
<name>A0A0F0H0M7_LENAE</name>
<dbReference type="Proteomes" id="UP000033393">
    <property type="component" value="Unassembled WGS sequence"/>
</dbReference>
<evidence type="ECO:0000256" key="1">
    <source>
        <dbReference type="SAM" id="MobiDB-lite"/>
    </source>
</evidence>
<protein>
    <submittedName>
        <fullName evidence="2">Uncharacterized protein</fullName>
    </submittedName>
</protein>
<gene>
    <name evidence="2" type="ORF">UK23_14425</name>
</gene>
<evidence type="ECO:0000313" key="2">
    <source>
        <dbReference type="EMBL" id="KJK49274.1"/>
    </source>
</evidence>
<dbReference type="EMBL" id="JYJG01000086">
    <property type="protein sequence ID" value="KJK49274.1"/>
    <property type="molecule type" value="Genomic_DNA"/>
</dbReference>
<keyword evidence="3" id="KW-1185">Reference proteome</keyword>
<sequence>MVDSLPPGHPDPVGDRANVIVVRENGTHELYRTGWAVGIDLDLLEGPTPVLAMLPGLRQDGWWLDDTTAQGGILLDLGRKVLLFFAWEGPSTELRHRTAMFELIRAAWPGWEVRWLYDGSAELREYVGLDPEYVRCRDSDATSAPFLAPDDEDLAGPDPGGVVITVDTGRCHVASGAFDHPVREGVALLDRLANAPGHGNCTLHVNAGIHLDPERRHLGWWSLYSSPQAYEVPELWPGWTVEFWQDDWERHVRASDRFSPAAFDAGEKARAAVLAEAGERRAARARNRGQITRLRTAPTRSQAGRPQPA</sequence>
<proteinExistence type="predicted"/>
<organism evidence="2 3">
    <name type="scientific">Lentzea aerocolonigenes</name>
    <name type="common">Lechevalieria aerocolonigenes</name>
    <name type="synonym">Saccharothrix aerocolonigenes</name>
    <dbReference type="NCBI Taxonomy" id="68170"/>
    <lineage>
        <taxon>Bacteria</taxon>
        <taxon>Bacillati</taxon>
        <taxon>Actinomycetota</taxon>
        <taxon>Actinomycetes</taxon>
        <taxon>Pseudonocardiales</taxon>
        <taxon>Pseudonocardiaceae</taxon>
        <taxon>Lentzea</taxon>
    </lineage>
</organism>
<reference evidence="2 3" key="1">
    <citation type="submission" date="2015-02" db="EMBL/GenBank/DDBJ databases">
        <authorList>
            <person name="Ju K.-S."/>
            <person name="Doroghazi J.R."/>
            <person name="Metcalf W."/>
        </authorList>
    </citation>
    <scope>NUCLEOTIDE SEQUENCE [LARGE SCALE GENOMIC DNA]</scope>
    <source>
        <strain evidence="2 3">NRRL B-16140</strain>
    </source>
</reference>
<dbReference type="eggNOG" id="ENOG50331MA">
    <property type="taxonomic scope" value="Bacteria"/>
</dbReference>
<dbReference type="AlphaFoldDB" id="A0A0F0H0M7"/>
<comment type="caution">
    <text evidence="2">The sequence shown here is derived from an EMBL/GenBank/DDBJ whole genome shotgun (WGS) entry which is preliminary data.</text>
</comment>